<dbReference type="Proteomes" id="UP000309673">
    <property type="component" value="Unassembled WGS sequence"/>
</dbReference>
<reference evidence="2 3" key="1">
    <citation type="submission" date="2019-04" db="EMBL/GenBank/DDBJ databases">
        <title>Cohnella sp. nov., isolated from soil.</title>
        <authorList>
            <person name="Kim W."/>
        </authorList>
    </citation>
    <scope>NUCLEOTIDE SEQUENCE [LARGE SCALE GENOMIC DNA]</scope>
    <source>
        <strain evidence="2 3">CAU 1483</strain>
    </source>
</reference>
<keyword evidence="3" id="KW-1185">Reference proteome</keyword>
<gene>
    <name evidence="2" type="ORF">E5161_16370</name>
</gene>
<dbReference type="AlphaFoldDB" id="A0A4U0F7Y9"/>
<evidence type="ECO:0000256" key="1">
    <source>
        <dbReference type="SAM" id="SignalP"/>
    </source>
</evidence>
<accession>A0A4U0F7Y9</accession>
<feature type="signal peptide" evidence="1">
    <location>
        <begin position="1"/>
        <end position="28"/>
    </location>
</feature>
<dbReference type="RefSeq" id="WP_136778911.1">
    <property type="nucleotide sequence ID" value="NZ_SUPK01000008.1"/>
</dbReference>
<evidence type="ECO:0000313" key="3">
    <source>
        <dbReference type="Proteomes" id="UP000309673"/>
    </source>
</evidence>
<name>A0A4U0F7Y9_9BACL</name>
<dbReference type="EMBL" id="SUPK01000008">
    <property type="protein sequence ID" value="TJY40721.1"/>
    <property type="molecule type" value="Genomic_DNA"/>
</dbReference>
<dbReference type="OrthoDB" id="2679013at2"/>
<sequence length="275" mass="30466">MNLKTCKVAIATVLMLVMALWVPVMALAAAPEFTALQKHEFEKTAAGADSQLAERLTGQYRDYLSLAEQSRSWEQQTGALHYRNEDRSADVRKRIMQINSAKINTLKLSVENAKKRYQPLFDLYTSVNKQLTAARKLKNKTLTSVLSAQAESLKLSVEAARADIKGKQLALASARDAANAWMKKVRTTLSGIDPLKKQYKALKESVSVLQDNRSLTWKTLTQAVKKRDAKAASERFAAVNGLTVQLLGKLQQMHGLEVRIADIIAQAEAQLKQAG</sequence>
<keyword evidence="1" id="KW-0732">Signal</keyword>
<organism evidence="2 3">
    <name type="scientific">Cohnella pontilimi</name>
    <dbReference type="NCBI Taxonomy" id="2564100"/>
    <lineage>
        <taxon>Bacteria</taxon>
        <taxon>Bacillati</taxon>
        <taxon>Bacillota</taxon>
        <taxon>Bacilli</taxon>
        <taxon>Bacillales</taxon>
        <taxon>Paenibacillaceae</taxon>
        <taxon>Cohnella</taxon>
    </lineage>
</organism>
<proteinExistence type="predicted"/>
<comment type="caution">
    <text evidence="2">The sequence shown here is derived from an EMBL/GenBank/DDBJ whole genome shotgun (WGS) entry which is preliminary data.</text>
</comment>
<feature type="chain" id="PRO_5020730555" evidence="1">
    <location>
        <begin position="29"/>
        <end position="275"/>
    </location>
</feature>
<protein>
    <submittedName>
        <fullName evidence="2">Uncharacterized protein</fullName>
    </submittedName>
</protein>
<evidence type="ECO:0000313" key="2">
    <source>
        <dbReference type="EMBL" id="TJY40721.1"/>
    </source>
</evidence>